<dbReference type="Pfam" id="PF00005">
    <property type="entry name" value="ABC_tran"/>
    <property type="match status" value="1"/>
</dbReference>
<dbReference type="PROSITE" id="PS50929">
    <property type="entry name" value="ABC_TM1F"/>
    <property type="match status" value="1"/>
</dbReference>
<keyword evidence="5 11" id="KW-0067">ATP-binding</keyword>
<dbReference type="PROSITE" id="PS00211">
    <property type="entry name" value="ABC_TRANSPORTER_1"/>
    <property type="match status" value="1"/>
</dbReference>
<dbReference type="SUPFAM" id="SSF52540">
    <property type="entry name" value="P-loop containing nucleoside triphosphate hydrolases"/>
    <property type="match status" value="1"/>
</dbReference>
<evidence type="ECO:0000256" key="1">
    <source>
        <dbReference type="ARBA" id="ARBA00004651"/>
    </source>
</evidence>
<feature type="domain" description="ABC transporter" evidence="9">
    <location>
        <begin position="340"/>
        <end position="574"/>
    </location>
</feature>
<dbReference type="Pfam" id="PF00664">
    <property type="entry name" value="ABC_membrane"/>
    <property type="match status" value="1"/>
</dbReference>
<dbReference type="PANTHER" id="PTHR43394:SF1">
    <property type="entry name" value="ATP-BINDING CASSETTE SUB-FAMILY B MEMBER 10, MITOCHONDRIAL"/>
    <property type="match status" value="1"/>
</dbReference>
<dbReference type="InterPro" id="IPR027417">
    <property type="entry name" value="P-loop_NTPase"/>
</dbReference>
<evidence type="ECO:0000313" key="11">
    <source>
        <dbReference type="EMBL" id="AKL97838.1"/>
    </source>
</evidence>
<feature type="transmembrane region" description="Helical" evidence="8">
    <location>
        <begin position="20"/>
        <end position="45"/>
    </location>
</feature>
<dbReference type="InterPro" id="IPR036640">
    <property type="entry name" value="ABC1_TM_sf"/>
</dbReference>
<dbReference type="Gene3D" id="3.40.50.300">
    <property type="entry name" value="P-loop containing nucleotide triphosphate hydrolases"/>
    <property type="match status" value="1"/>
</dbReference>
<comment type="subcellular location">
    <subcellularLocation>
        <location evidence="1">Cell membrane</location>
        <topology evidence="1">Multi-pass membrane protein</topology>
    </subcellularLocation>
</comment>
<evidence type="ECO:0000256" key="7">
    <source>
        <dbReference type="ARBA" id="ARBA00023136"/>
    </source>
</evidence>
<dbReference type="GO" id="GO:0005524">
    <property type="term" value="F:ATP binding"/>
    <property type="evidence" value="ECO:0007669"/>
    <property type="project" value="UniProtKB-KW"/>
</dbReference>
<feature type="transmembrane region" description="Helical" evidence="8">
    <location>
        <begin position="57"/>
        <end position="77"/>
    </location>
</feature>
<dbReference type="InterPro" id="IPR003439">
    <property type="entry name" value="ABC_transporter-like_ATP-bd"/>
</dbReference>
<reference evidence="11 12" key="1">
    <citation type="submission" date="2014-09" db="EMBL/GenBank/DDBJ databases">
        <title>Complete genome sequence of Endomicrobium proavitum.</title>
        <authorList>
            <person name="Zheng H."/>
        </authorList>
    </citation>
    <scope>NUCLEOTIDE SEQUENCE [LARGE SCALE GENOMIC DNA]</scope>
    <source>
        <strain evidence="11 12">Rsa215</strain>
    </source>
</reference>
<dbReference type="EMBL" id="CP009498">
    <property type="protein sequence ID" value="AKL97838.1"/>
    <property type="molecule type" value="Genomic_DNA"/>
</dbReference>
<dbReference type="Proteomes" id="UP000035337">
    <property type="component" value="Chromosome"/>
</dbReference>
<dbReference type="FunFam" id="3.40.50.300:FF:000287">
    <property type="entry name" value="Multidrug ABC transporter ATP-binding protein"/>
    <property type="match status" value="1"/>
</dbReference>
<dbReference type="InterPro" id="IPR017871">
    <property type="entry name" value="ABC_transporter-like_CS"/>
</dbReference>
<dbReference type="GO" id="GO:0016887">
    <property type="term" value="F:ATP hydrolysis activity"/>
    <property type="evidence" value="ECO:0007669"/>
    <property type="project" value="InterPro"/>
</dbReference>
<dbReference type="OrthoDB" id="9806127at2"/>
<dbReference type="InterPro" id="IPR039421">
    <property type="entry name" value="Type_1_exporter"/>
</dbReference>
<dbReference type="RefSeq" id="WP_052570232.1">
    <property type="nucleotide sequence ID" value="NZ_CP009498.1"/>
</dbReference>
<keyword evidence="6 8" id="KW-1133">Transmembrane helix</keyword>
<proteinExistence type="predicted"/>
<dbReference type="Gene3D" id="1.20.1560.10">
    <property type="entry name" value="ABC transporter type 1, transmembrane domain"/>
    <property type="match status" value="1"/>
</dbReference>
<keyword evidence="3 8" id="KW-0812">Transmembrane</keyword>
<keyword evidence="4" id="KW-0547">Nucleotide-binding</keyword>
<dbReference type="KEGG" id="epo:Epro_0459"/>
<dbReference type="SMART" id="SM00382">
    <property type="entry name" value="AAA"/>
    <property type="match status" value="1"/>
</dbReference>
<evidence type="ECO:0000256" key="4">
    <source>
        <dbReference type="ARBA" id="ARBA00022741"/>
    </source>
</evidence>
<gene>
    <name evidence="11" type="primary">msbA</name>
    <name evidence="11" type="ORF">Epro_0459</name>
</gene>
<name>A0A0G3WHM8_9BACT</name>
<feature type="transmembrane region" description="Helical" evidence="8">
    <location>
        <begin position="250"/>
        <end position="267"/>
    </location>
</feature>
<evidence type="ECO:0000259" key="10">
    <source>
        <dbReference type="PROSITE" id="PS50929"/>
    </source>
</evidence>
<dbReference type="CDD" id="cd18552">
    <property type="entry name" value="ABC_6TM_MsbA_like"/>
    <property type="match status" value="1"/>
</dbReference>
<dbReference type="GO" id="GO:0015421">
    <property type="term" value="F:ABC-type oligopeptide transporter activity"/>
    <property type="evidence" value="ECO:0007669"/>
    <property type="project" value="TreeGrafter"/>
</dbReference>
<dbReference type="InterPro" id="IPR011527">
    <property type="entry name" value="ABC1_TM_dom"/>
</dbReference>
<dbReference type="AlphaFoldDB" id="A0A0G3WHM8"/>
<feature type="domain" description="ABC transmembrane type-1" evidence="10">
    <location>
        <begin position="24"/>
        <end position="306"/>
    </location>
</feature>
<protein>
    <submittedName>
        <fullName evidence="11">Lipid A export ATP-binding/permease protein MsbA</fullName>
    </submittedName>
</protein>
<feature type="transmembrane region" description="Helical" evidence="8">
    <location>
        <begin position="163"/>
        <end position="182"/>
    </location>
</feature>
<organism evidence="11 12">
    <name type="scientific">Endomicrobium proavitum</name>
    <dbReference type="NCBI Taxonomy" id="1408281"/>
    <lineage>
        <taxon>Bacteria</taxon>
        <taxon>Pseudomonadati</taxon>
        <taxon>Elusimicrobiota</taxon>
        <taxon>Endomicrobiia</taxon>
        <taxon>Endomicrobiales</taxon>
        <taxon>Endomicrobiaceae</taxon>
        <taxon>Endomicrobium</taxon>
    </lineage>
</organism>
<keyword evidence="2" id="KW-0813">Transport</keyword>
<evidence type="ECO:0000256" key="6">
    <source>
        <dbReference type="ARBA" id="ARBA00022989"/>
    </source>
</evidence>
<dbReference type="GO" id="GO:0005886">
    <property type="term" value="C:plasma membrane"/>
    <property type="evidence" value="ECO:0007669"/>
    <property type="project" value="UniProtKB-SubCell"/>
</dbReference>
<keyword evidence="12" id="KW-1185">Reference proteome</keyword>
<sequence>MAEKKKINFKKLYSYLKPYLLRLIIAVVFMSAFAGVTMSLLAVLVKAIDGIFVNKNSTMLVFAAIAVPAIFALKGLFDYGRSYLLSYVGQNVIRNLRMDMYKKFIYLSHDFYVQNSSPKMMSRITNDLGALQNAIVTIPVALIRDSLTFIGLLAAAFYLNWKFSLIAFVGFPLAAFPLVSFARKMRRQSKAGQQQIAEIYASLHQMLNGFSVIKAFNSERHEDDKFQSDNLKYYGIALGSARVSARSSPTMNFIGAVAVSVILFLGGKDVISGVWTAGAFIAFVAAVGQMYEPVKRFSSVNSQIQSAITAYERVFEIMDAQPSIQDAPNAVALPIFSSFIEYKNVDFGYLPDKNVIENFNVKINFGETVAFVGHSGSGKTTIANLLLRFYDPNSGEVFIDGNNIKKVTLESLRSQVGIVSQDVLLFDDTVKYNISYGSFDASMEDIIRAAKNANIHDLITKLPQGYDTPVGERGMKLSGGEKQRISIARAMLKNPPILVLDEATSALDSESEKLVQTAVENLMKNRTVILIAHRLSTIKNADKIIVMDLGKIAEFGTHEELIKIENGAYKKLTQTQVL</sequence>
<evidence type="ECO:0000256" key="5">
    <source>
        <dbReference type="ARBA" id="ARBA00022840"/>
    </source>
</evidence>
<dbReference type="SUPFAM" id="SSF90123">
    <property type="entry name" value="ABC transporter transmembrane region"/>
    <property type="match status" value="1"/>
</dbReference>
<keyword evidence="7 8" id="KW-0472">Membrane</keyword>
<evidence type="ECO:0000256" key="8">
    <source>
        <dbReference type="SAM" id="Phobius"/>
    </source>
</evidence>
<dbReference type="InterPro" id="IPR003593">
    <property type="entry name" value="AAA+_ATPase"/>
</dbReference>
<feature type="transmembrane region" description="Helical" evidence="8">
    <location>
        <begin position="130"/>
        <end position="157"/>
    </location>
</feature>
<evidence type="ECO:0000313" key="12">
    <source>
        <dbReference type="Proteomes" id="UP000035337"/>
    </source>
</evidence>
<dbReference type="STRING" id="1408281.Epro_0459"/>
<evidence type="ECO:0000259" key="9">
    <source>
        <dbReference type="PROSITE" id="PS50893"/>
    </source>
</evidence>
<dbReference type="PROSITE" id="PS50893">
    <property type="entry name" value="ABC_TRANSPORTER_2"/>
    <property type="match status" value="1"/>
</dbReference>
<evidence type="ECO:0000256" key="2">
    <source>
        <dbReference type="ARBA" id="ARBA00022448"/>
    </source>
</evidence>
<dbReference type="PANTHER" id="PTHR43394">
    <property type="entry name" value="ATP-DEPENDENT PERMEASE MDL1, MITOCHONDRIAL"/>
    <property type="match status" value="1"/>
</dbReference>
<evidence type="ECO:0000256" key="3">
    <source>
        <dbReference type="ARBA" id="ARBA00022692"/>
    </source>
</evidence>
<accession>A0A0G3WHM8</accession>